<comment type="caution">
    <text evidence="1">The sequence shown here is derived from an EMBL/GenBank/DDBJ whole genome shotgun (WGS) entry which is preliminary data.</text>
</comment>
<gene>
    <name evidence="1" type="ORF">ENSA7_35790</name>
</gene>
<evidence type="ECO:0000313" key="1">
    <source>
        <dbReference type="EMBL" id="PRQ06703.1"/>
    </source>
</evidence>
<name>A0A2S9YNN4_9BACT</name>
<dbReference type="AlphaFoldDB" id="A0A2S9YNN4"/>
<proteinExistence type="predicted"/>
<sequence length="249" mass="26280">MLGALGCSDIGTHELAIEGNEAITQSIDASATDGWTITFTSFVVVVHDPGLIERTDNEPTWVRENGVTVWELVSGLAEGEALSRQIRATSYDGADFRIAPASASGYDAVIGNATTEQVEAAVDGGWSIHVIGEASDGMQSVDFDWTFDTNTRYRCKFEGDEVVALAADGTETSVIEIMGDALFRTEAEADDAPLVFQPIFDADANVDGQVTNDELEAAGLMDTMVELTRELGGVRGAGACPGFEGGAND</sequence>
<dbReference type="EMBL" id="PVNL01000069">
    <property type="protein sequence ID" value="PRQ06703.1"/>
    <property type="molecule type" value="Genomic_DNA"/>
</dbReference>
<reference evidence="1 2" key="1">
    <citation type="submission" date="2018-03" db="EMBL/GenBank/DDBJ databases">
        <title>Draft Genome Sequences of the Obligatory Marine Myxobacteria Enhygromyxa salina SWB007.</title>
        <authorList>
            <person name="Poehlein A."/>
            <person name="Moghaddam J.A."/>
            <person name="Harms H."/>
            <person name="Alanjari M."/>
            <person name="Koenig G.M."/>
            <person name="Daniel R."/>
            <person name="Schaeberle T.F."/>
        </authorList>
    </citation>
    <scope>NUCLEOTIDE SEQUENCE [LARGE SCALE GENOMIC DNA]</scope>
    <source>
        <strain evidence="1 2">SWB007</strain>
    </source>
</reference>
<accession>A0A2S9YNN4</accession>
<evidence type="ECO:0000313" key="2">
    <source>
        <dbReference type="Proteomes" id="UP000238823"/>
    </source>
</evidence>
<dbReference type="OrthoDB" id="5505005at2"/>
<dbReference type="Proteomes" id="UP000238823">
    <property type="component" value="Unassembled WGS sequence"/>
</dbReference>
<protein>
    <submittedName>
        <fullName evidence="1">Uncharacterized protein</fullName>
    </submittedName>
</protein>
<organism evidence="1 2">
    <name type="scientific">Enhygromyxa salina</name>
    <dbReference type="NCBI Taxonomy" id="215803"/>
    <lineage>
        <taxon>Bacteria</taxon>
        <taxon>Pseudomonadati</taxon>
        <taxon>Myxococcota</taxon>
        <taxon>Polyangia</taxon>
        <taxon>Nannocystales</taxon>
        <taxon>Nannocystaceae</taxon>
        <taxon>Enhygromyxa</taxon>
    </lineage>
</organism>